<evidence type="ECO:0000259" key="4">
    <source>
        <dbReference type="Pfam" id="PF01478"/>
    </source>
</evidence>
<feature type="transmembrane region" description="Helical" evidence="3">
    <location>
        <begin position="103"/>
        <end position="122"/>
    </location>
</feature>
<feature type="transmembrane region" description="Helical" evidence="3">
    <location>
        <begin position="257"/>
        <end position="275"/>
    </location>
</feature>
<dbReference type="GO" id="GO:0006465">
    <property type="term" value="P:signal peptide processing"/>
    <property type="evidence" value="ECO:0007669"/>
    <property type="project" value="TreeGrafter"/>
</dbReference>
<dbReference type="AlphaFoldDB" id="A0A1C5JSE6"/>
<proteinExistence type="inferred from homology"/>
<feature type="compositionally biased region" description="Pro residues" evidence="2">
    <location>
        <begin position="61"/>
        <end position="94"/>
    </location>
</feature>
<dbReference type="Gene3D" id="1.20.120.1220">
    <property type="match status" value="1"/>
</dbReference>
<feature type="compositionally biased region" description="Pro residues" evidence="2">
    <location>
        <begin position="39"/>
        <end position="51"/>
    </location>
</feature>
<dbReference type="GO" id="GO:0032259">
    <property type="term" value="P:methylation"/>
    <property type="evidence" value="ECO:0007669"/>
    <property type="project" value="UniProtKB-KW"/>
</dbReference>
<feature type="transmembrane region" description="Helical" evidence="3">
    <location>
        <begin position="129"/>
        <end position="150"/>
    </location>
</feature>
<dbReference type="InterPro" id="IPR050882">
    <property type="entry name" value="Prepilin_peptidase/N-MTase"/>
</dbReference>
<feature type="transmembrane region" description="Helical" evidence="3">
    <location>
        <begin position="229"/>
        <end position="250"/>
    </location>
</feature>
<evidence type="ECO:0000256" key="1">
    <source>
        <dbReference type="ARBA" id="ARBA00005801"/>
    </source>
</evidence>
<evidence type="ECO:0000256" key="2">
    <source>
        <dbReference type="SAM" id="MobiDB-lite"/>
    </source>
</evidence>
<dbReference type="InterPro" id="IPR000045">
    <property type="entry name" value="Prepilin_IV_endopep_pep"/>
</dbReference>
<protein>
    <submittedName>
        <fullName evidence="5">Leader peptidase (Prepilin peptidase) / N-methyltransferase</fullName>
    </submittedName>
</protein>
<dbReference type="EMBL" id="LT607752">
    <property type="protein sequence ID" value="SCG73510.1"/>
    <property type="molecule type" value="Genomic_DNA"/>
</dbReference>
<evidence type="ECO:0000313" key="6">
    <source>
        <dbReference type="Proteomes" id="UP000198226"/>
    </source>
</evidence>
<dbReference type="Pfam" id="PF01478">
    <property type="entry name" value="Peptidase_A24"/>
    <property type="match status" value="1"/>
</dbReference>
<evidence type="ECO:0000313" key="5">
    <source>
        <dbReference type="EMBL" id="SCG73510.1"/>
    </source>
</evidence>
<dbReference type="RefSeq" id="WP_084261000.1">
    <property type="nucleotide sequence ID" value="NZ_LRMV01000003.1"/>
</dbReference>
<dbReference type="GO" id="GO:0005886">
    <property type="term" value="C:plasma membrane"/>
    <property type="evidence" value="ECO:0007669"/>
    <property type="project" value="TreeGrafter"/>
</dbReference>
<dbReference type="PANTHER" id="PTHR30487:SF0">
    <property type="entry name" value="PREPILIN LEADER PEPTIDASE_N-METHYLTRANSFERASE-RELATED"/>
    <property type="match status" value="1"/>
</dbReference>
<keyword evidence="5" id="KW-0808">Transferase</keyword>
<reference evidence="6" key="1">
    <citation type="submission" date="2016-06" db="EMBL/GenBank/DDBJ databases">
        <authorList>
            <person name="Varghese N."/>
            <person name="Submissions Spin"/>
        </authorList>
    </citation>
    <scope>NUCLEOTIDE SEQUENCE [LARGE SCALE GENOMIC DNA]</scope>
    <source>
        <strain evidence="6">DSM 44983</strain>
    </source>
</reference>
<feature type="region of interest" description="Disordered" evidence="2">
    <location>
        <begin position="39"/>
        <end position="94"/>
    </location>
</feature>
<keyword evidence="3" id="KW-0472">Membrane</keyword>
<keyword evidence="3" id="KW-1133">Transmembrane helix</keyword>
<dbReference type="Proteomes" id="UP000198226">
    <property type="component" value="Chromosome I"/>
</dbReference>
<keyword evidence="3" id="KW-0812">Transmembrane</keyword>
<gene>
    <name evidence="5" type="ORF">GA0070623_3796</name>
</gene>
<name>A0A1C5JSE6_9ACTN</name>
<feature type="transmembrane region" description="Helical" evidence="3">
    <location>
        <begin position="156"/>
        <end position="174"/>
    </location>
</feature>
<feature type="transmembrane region" description="Helical" evidence="3">
    <location>
        <begin position="181"/>
        <end position="201"/>
    </location>
</feature>
<dbReference type="GO" id="GO:0008168">
    <property type="term" value="F:methyltransferase activity"/>
    <property type="evidence" value="ECO:0007669"/>
    <property type="project" value="UniProtKB-KW"/>
</dbReference>
<sequence>MSATLATAASTPAGPVVALATLGALVGLAAPRIARAFPPSTPPIPTEPVPTAPAEHVPAAPAEPVPAAPAEPVPTLPAEPVPTPPVPVESPSSPPAAVGSLRVAPIGVAAVGTVVFGGLAAVRGAEPALPAFLLVAAVGLVLAVVDVTSLRLPDPLVGAAALGGGVALTGAAVAAGAPGRLLLALVGAVLSGLLYVVLALLPRSRLGFGDVKLAAALGLPLGWLGWPTLWLGLLLPHLLNGVLVLALLATGRVRRDTALPFGPALLTGAWLAVLLA</sequence>
<organism evidence="5 6">
    <name type="scientific">Micromonospora rifamycinica</name>
    <dbReference type="NCBI Taxonomy" id="291594"/>
    <lineage>
        <taxon>Bacteria</taxon>
        <taxon>Bacillati</taxon>
        <taxon>Actinomycetota</taxon>
        <taxon>Actinomycetes</taxon>
        <taxon>Micromonosporales</taxon>
        <taxon>Micromonosporaceae</taxon>
        <taxon>Micromonospora</taxon>
    </lineage>
</organism>
<dbReference type="GO" id="GO:0004190">
    <property type="term" value="F:aspartic-type endopeptidase activity"/>
    <property type="evidence" value="ECO:0007669"/>
    <property type="project" value="InterPro"/>
</dbReference>
<comment type="similarity">
    <text evidence="1">Belongs to the peptidase A24 family.</text>
</comment>
<feature type="domain" description="Prepilin type IV endopeptidase peptidase" evidence="4">
    <location>
        <begin position="134"/>
        <end position="240"/>
    </location>
</feature>
<evidence type="ECO:0000256" key="3">
    <source>
        <dbReference type="SAM" id="Phobius"/>
    </source>
</evidence>
<keyword evidence="5" id="KW-0489">Methyltransferase</keyword>
<dbReference type="PANTHER" id="PTHR30487">
    <property type="entry name" value="TYPE 4 PREPILIN-LIKE PROTEINS LEADER PEPTIDE-PROCESSING ENZYME"/>
    <property type="match status" value="1"/>
</dbReference>
<keyword evidence="6" id="KW-1185">Reference proteome</keyword>
<accession>A0A1C5JSE6</accession>